<evidence type="ECO:0008006" key="3">
    <source>
        <dbReference type="Google" id="ProtNLM"/>
    </source>
</evidence>
<keyword evidence="2" id="KW-1185">Reference proteome</keyword>
<evidence type="ECO:0000313" key="2">
    <source>
        <dbReference type="Proteomes" id="UP000198916"/>
    </source>
</evidence>
<gene>
    <name evidence="1" type="ORF">SAMN05421740_10116</name>
</gene>
<dbReference type="AlphaFoldDB" id="A0A1H7F030"/>
<proteinExistence type="predicted"/>
<reference evidence="2" key="1">
    <citation type="submission" date="2016-10" db="EMBL/GenBank/DDBJ databases">
        <authorList>
            <person name="Varghese N."/>
            <person name="Submissions S."/>
        </authorList>
    </citation>
    <scope>NUCLEOTIDE SEQUENCE [LARGE SCALE GENOMIC DNA]</scope>
    <source>
        <strain evidence="2">Jip14</strain>
    </source>
</reference>
<accession>A0A1H7F030</accession>
<sequence>MKILIIEDEINAAKELERILLDQDRPNEVLAILDTVETNAVSYILKPITEEAMARIITSSSGKNNKVPITAIAIK</sequence>
<name>A0A1H7F030_9SPHI</name>
<dbReference type="Proteomes" id="UP000198916">
    <property type="component" value="Unassembled WGS sequence"/>
</dbReference>
<organism evidence="1 2">
    <name type="scientific">Parapedobacter koreensis</name>
    <dbReference type="NCBI Taxonomy" id="332977"/>
    <lineage>
        <taxon>Bacteria</taxon>
        <taxon>Pseudomonadati</taxon>
        <taxon>Bacteroidota</taxon>
        <taxon>Sphingobacteriia</taxon>
        <taxon>Sphingobacteriales</taxon>
        <taxon>Sphingobacteriaceae</taxon>
        <taxon>Parapedobacter</taxon>
    </lineage>
</organism>
<protein>
    <recommendedName>
        <fullName evidence="3">Response regulatory domain-containing protein</fullName>
    </recommendedName>
</protein>
<dbReference type="EMBL" id="FNZR01000001">
    <property type="protein sequence ID" value="SEK17672.1"/>
    <property type="molecule type" value="Genomic_DNA"/>
</dbReference>
<evidence type="ECO:0000313" key="1">
    <source>
        <dbReference type="EMBL" id="SEK17672.1"/>
    </source>
</evidence>